<sequence>MKAAPFARLFRAAVLGVLLSGGAARADSDEPFGLPTVEAPSSSLSAIWRQLQLDIEADERTVARCRAQPDGCGSPAALRFIEIVDEARQYEGRARVGHINRAVNLAIHPTRDGVWRSPLDALASSGDCKNYAVTKYAALGDAGIPANDRRLIIVHPKSPQQGAHLVVAVRISAQWVLLDNRSMTLVESTARHNYLPILALDHSGVREFRTLPGTAVSGLPCNKAVG</sequence>
<dbReference type="InterPro" id="IPR010319">
    <property type="entry name" value="Transglutaminase-like_Cys_pept"/>
</dbReference>
<dbReference type="Proteomes" id="UP000680839">
    <property type="component" value="Chromosome"/>
</dbReference>
<dbReference type="EMBL" id="CP076134">
    <property type="protein sequence ID" value="QWG14796.1"/>
    <property type="molecule type" value="Genomic_DNA"/>
</dbReference>
<organism evidence="2 4">
    <name type="scientific">Bradyrhizobium sediminis</name>
    <dbReference type="NCBI Taxonomy" id="2840469"/>
    <lineage>
        <taxon>Bacteria</taxon>
        <taxon>Pseudomonadati</taxon>
        <taxon>Pseudomonadota</taxon>
        <taxon>Alphaproteobacteria</taxon>
        <taxon>Hyphomicrobiales</taxon>
        <taxon>Nitrobacteraceae</taxon>
        <taxon>Bradyrhizobium</taxon>
    </lineage>
</organism>
<evidence type="ECO:0000313" key="4">
    <source>
        <dbReference type="Proteomes" id="UP000680839"/>
    </source>
</evidence>
<gene>
    <name evidence="2" type="ORF">KMZ29_09130</name>
    <name evidence="3" type="ORF">KMZ68_19535</name>
</gene>
<dbReference type="Proteomes" id="UP000680805">
    <property type="component" value="Chromosome"/>
</dbReference>
<dbReference type="Pfam" id="PF06035">
    <property type="entry name" value="Peptidase_C93"/>
    <property type="match status" value="1"/>
</dbReference>
<keyword evidence="1" id="KW-0732">Signal</keyword>
<dbReference type="AlphaFoldDB" id="A0A975NHT2"/>
<dbReference type="EMBL" id="CP076135">
    <property type="protein sequence ID" value="QWG17153.1"/>
    <property type="molecule type" value="Genomic_DNA"/>
</dbReference>
<evidence type="ECO:0000256" key="1">
    <source>
        <dbReference type="SAM" id="SignalP"/>
    </source>
</evidence>
<feature type="signal peptide" evidence="1">
    <location>
        <begin position="1"/>
        <end position="26"/>
    </location>
</feature>
<name>A0A975NHT2_9BRAD</name>
<evidence type="ECO:0000313" key="2">
    <source>
        <dbReference type="EMBL" id="QWG14796.1"/>
    </source>
</evidence>
<feature type="chain" id="PRO_5036620814" evidence="1">
    <location>
        <begin position="27"/>
        <end position="226"/>
    </location>
</feature>
<dbReference type="RefSeq" id="WP_215612807.1">
    <property type="nucleotide sequence ID" value="NZ_CP076134.1"/>
</dbReference>
<reference evidence="2" key="2">
    <citation type="submission" date="2021-06" db="EMBL/GenBank/DDBJ databases">
        <title>Bradyrhizobium sp. S2-20-1 Genome sequencing.</title>
        <authorList>
            <person name="Jin L."/>
        </authorList>
    </citation>
    <scope>NUCLEOTIDE SEQUENCE</scope>
    <source>
        <strain evidence="2">S2-20-1</strain>
    </source>
</reference>
<dbReference type="Gene3D" id="3.10.620.30">
    <property type="match status" value="1"/>
</dbReference>
<proteinExistence type="predicted"/>
<dbReference type="PANTHER" id="PTHR39327:SF1">
    <property type="entry name" value="BLR5470 PROTEIN"/>
    <property type="match status" value="1"/>
</dbReference>
<evidence type="ECO:0000313" key="3">
    <source>
        <dbReference type="EMBL" id="QWG17153.1"/>
    </source>
</evidence>
<dbReference type="KEGG" id="bsei:KMZ68_19535"/>
<dbReference type="PANTHER" id="PTHR39327">
    <property type="match status" value="1"/>
</dbReference>
<reference evidence="3" key="1">
    <citation type="submission" date="2021-06" db="EMBL/GenBank/DDBJ databases">
        <title>Bradyrhizobium sp. S2-11-2 Genome sequencing.</title>
        <authorList>
            <person name="Jin L."/>
        </authorList>
    </citation>
    <scope>NUCLEOTIDE SEQUENCE</scope>
    <source>
        <strain evidence="3">S2-11-2</strain>
    </source>
</reference>
<protein>
    <submittedName>
        <fullName evidence="2">Transglutaminase-like cysteine peptidase</fullName>
    </submittedName>
</protein>
<accession>A0A975NHT2</accession>